<feature type="compositionally biased region" description="Basic and acidic residues" evidence="3">
    <location>
        <begin position="731"/>
        <end position="756"/>
    </location>
</feature>
<feature type="compositionally biased region" description="Basic and acidic residues" evidence="3">
    <location>
        <begin position="190"/>
        <end position="207"/>
    </location>
</feature>
<feature type="compositionally biased region" description="Basic and acidic residues" evidence="3">
    <location>
        <begin position="443"/>
        <end position="479"/>
    </location>
</feature>
<dbReference type="CDD" id="cd05507">
    <property type="entry name" value="Bromo_brd8_like"/>
    <property type="match status" value="1"/>
</dbReference>
<feature type="compositionally biased region" description="Low complexity" evidence="3">
    <location>
        <begin position="331"/>
        <end position="349"/>
    </location>
</feature>
<feature type="compositionally biased region" description="Polar residues" evidence="3">
    <location>
        <begin position="510"/>
        <end position="522"/>
    </location>
</feature>
<feature type="compositionally biased region" description="Low complexity" evidence="3">
    <location>
        <begin position="298"/>
        <end position="322"/>
    </location>
</feature>
<gene>
    <name evidence="6" type="primary">LOC101852925</name>
</gene>
<feature type="region of interest" description="Disordered" evidence="3">
    <location>
        <begin position="217"/>
        <end position="236"/>
    </location>
</feature>
<feature type="compositionally biased region" description="Acidic residues" evidence="3">
    <location>
        <begin position="561"/>
        <end position="574"/>
    </location>
</feature>
<feature type="compositionally biased region" description="Basic residues" evidence="3">
    <location>
        <begin position="526"/>
        <end position="538"/>
    </location>
</feature>
<dbReference type="Pfam" id="PF00439">
    <property type="entry name" value="Bromodomain"/>
    <property type="match status" value="1"/>
</dbReference>
<dbReference type="PANTHER" id="PTHR15398">
    <property type="entry name" value="BROMODOMAIN-CONTAINING PROTEIN 8"/>
    <property type="match status" value="1"/>
</dbReference>
<feature type="compositionally biased region" description="Low complexity" evidence="3">
    <location>
        <begin position="399"/>
        <end position="410"/>
    </location>
</feature>
<dbReference type="Gene3D" id="1.20.920.10">
    <property type="entry name" value="Bromodomain-like"/>
    <property type="match status" value="1"/>
</dbReference>
<feature type="compositionally biased region" description="Low complexity" evidence="3">
    <location>
        <begin position="248"/>
        <end position="280"/>
    </location>
</feature>
<dbReference type="InterPro" id="IPR037966">
    <property type="entry name" value="Brd8_Bromo_dom"/>
</dbReference>
<dbReference type="SMART" id="SM00297">
    <property type="entry name" value="BROMO"/>
    <property type="match status" value="1"/>
</dbReference>
<dbReference type="RefSeq" id="XP_012937833.1">
    <property type="nucleotide sequence ID" value="XM_013082379.2"/>
</dbReference>
<dbReference type="Proteomes" id="UP000694888">
    <property type="component" value="Unplaced"/>
</dbReference>
<evidence type="ECO:0000256" key="3">
    <source>
        <dbReference type="SAM" id="MobiDB-lite"/>
    </source>
</evidence>
<sequence length="769" mass="85549">MLPFILCATHSEWFGLESDRIVGRVKSTTTKSSKTTEQLPKQLKPKKPLDVWSTSEKLCLASAVFKIGDQNWVSVSRAIKPYADPSRPSEWFHQKNCVQQYYDMMEQLEQPKRKRGDKDKSESDAPSLQIMRKMTIERSEQLKKEIMEMQQTFKQLKNEVGEIMNGQWDDRLAEEWEKIEEEELLREDKDKVKVKEEETDDDSKALDLDLPDVLSVTGEIDDTTQESVDDISLTDDDSQQAALSRFLTSTPVVTSSSSATTEVSTKSSGPSHLLSSLLKSNVKTATGLQQLKREQEQEQVQEQLQAGQNALSQSQSQKSLLKVPVTQDDQLTTPPSSSAPTLSRLLSTSKGTVQAGSKSKGTAGLTSDALDDTAFPGAATTGTDSEVLIEESIVEDIGEIGSTEETVTSVEIEEKDSATPLSDGNSLPIVEGAEEEVSMETEVSVKEEDTQDSDKKDSVEKLDVEAVDSIKEEIDKNSQEEEDGALPLKKIVESIVSEQDFPEIKDEPLSPTSSISSRVSETGSKRGGRGKGRSKVLRSPRMSTRKSCTDDGGSSRHSDVELSDDDARESDDVVGDNMASVHGSSVLSESFPNSPASLSMCSDTDEEKSFKQWKKSIMLVWRAAATHKFANVFLHPVTDDIAPGYRSVVLRPMDLSTIKKNIEGGIIRTTVDFQRDMMLMFTNAIMYNSSDHNVYKMAQVMYDDVMQHIEQYVNTQMMMQSTDSKNLRQSRRPDASDKEDDSKKRRLSVDHSEGGKTKKRKMRLDESMP</sequence>
<dbReference type="InterPro" id="IPR001487">
    <property type="entry name" value="Bromodomain"/>
</dbReference>
<feature type="compositionally biased region" description="Polar residues" evidence="3">
    <location>
        <begin position="350"/>
        <end position="360"/>
    </location>
</feature>
<feature type="region of interest" description="Disordered" evidence="3">
    <location>
        <begin position="720"/>
        <end position="769"/>
    </location>
</feature>
<feature type="compositionally biased region" description="Acidic residues" evidence="3">
    <location>
        <begin position="219"/>
        <end position="236"/>
    </location>
</feature>
<dbReference type="PANTHER" id="PTHR15398:SF4">
    <property type="entry name" value="BROMODOMAIN-CONTAINING PROTEIN 8 ISOFORM X1"/>
    <property type="match status" value="1"/>
</dbReference>
<protein>
    <submittedName>
        <fullName evidence="6">Bromodomain-containing protein 8 isoform X1</fullName>
    </submittedName>
</protein>
<reference evidence="6" key="1">
    <citation type="submission" date="2025-08" db="UniProtKB">
        <authorList>
            <consortium name="RefSeq"/>
        </authorList>
    </citation>
    <scope>IDENTIFICATION</scope>
</reference>
<feature type="region of interest" description="Disordered" evidence="3">
    <location>
        <begin position="190"/>
        <end position="210"/>
    </location>
</feature>
<keyword evidence="5" id="KW-1185">Reference proteome</keyword>
<feature type="region of interest" description="Disordered" evidence="3">
    <location>
        <begin position="248"/>
        <end position="577"/>
    </location>
</feature>
<evidence type="ECO:0000313" key="5">
    <source>
        <dbReference type="Proteomes" id="UP000694888"/>
    </source>
</evidence>
<feature type="domain" description="Bromo" evidence="4">
    <location>
        <begin position="625"/>
        <end position="695"/>
    </location>
</feature>
<evidence type="ECO:0000256" key="2">
    <source>
        <dbReference type="PROSITE-ProRule" id="PRU00035"/>
    </source>
</evidence>
<keyword evidence="1 2" id="KW-0103">Bromodomain</keyword>
<organism evidence="5 6">
    <name type="scientific">Aplysia californica</name>
    <name type="common">California sea hare</name>
    <dbReference type="NCBI Taxonomy" id="6500"/>
    <lineage>
        <taxon>Eukaryota</taxon>
        <taxon>Metazoa</taxon>
        <taxon>Spiralia</taxon>
        <taxon>Lophotrochozoa</taxon>
        <taxon>Mollusca</taxon>
        <taxon>Gastropoda</taxon>
        <taxon>Heterobranchia</taxon>
        <taxon>Euthyneura</taxon>
        <taxon>Tectipleura</taxon>
        <taxon>Aplysiida</taxon>
        <taxon>Aplysioidea</taxon>
        <taxon>Aplysiidae</taxon>
        <taxon>Aplysia</taxon>
    </lineage>
</organism>
<dbReference type="PROSITE" id="PS50014">
    <property type="entry name" value="BROMODOMAIN_2"/>
    <property type="match status" value="1"/>
</dbReference>
<dbReference type="PRINTS" id="PR00503">
    <property type="entry name" value="BROMODOMAIN"/>
</dbReference>
<dbReference type="GeneID" id="101852925"/>
<proteinExistence type="predicted"/>
<dbReference type="SUPFAM" id="SSF47370">
    <property type="entry name" value="Bromodomain"/>
    <property type="match status" value="1"/>
</dbReference>
<feature type="compositionally biased region" description="Acidic residues" evidence="3">
    <location>
        <begin position="387"/>
        <end position="398"/>
    </location>
</feature>
<evidence type="ECO:0000313" key="6">
    <source>
        <dbReference type="RefSeq" id="XP_012937833.1"/>
    </source>
</evidence>
<evidence type="ECO:0000256" key="1">
    <source>
        <dbReference type="ARBA" id="ARBA00023117"/>
    </source>
</evidence>
<accession>A0ABM0ZZN2</accession>
<feature type="compositionally biased region" description="Basic and acidic residues" evidence="3">
    <location>
        <begin position="547"/>
        <end position="560"/>
    </location>
</feature>
<dbReference type="InterPro" id="IPR036427">
    <property type="entry name" value="Bromodomain-like_sf"/>
</dbReference>
<evidence type="ECO:0000259" key="4">
    <source>
        <dbReference type="PROSITE" id="PS50014"/>
    </source>
</evidence>
<name>A0ABM0ZZN2_APLCA</name>